<keyword evidence="7" id="KW-1185">Reference proteome</keyword>
<dbReference type="PROSITE" id="PS52004">
    <property type="entry name" value="KS3_2"/>
    <property type="match status" value="1"/>
</dbReference>
<dbReference type="InterPro" id="IPR014031">
    <property type="entry name" value="Ketoacyl_synth_C"/>
</dbReference>
<dbReference type="RefSeq" id="WP_281901842.1">
    <property type="nucleotide sequence ID" value="NZ_BSDI01000040.1"/>
</dbReference>
<comment type="similarity">
    <text evidence="1 3">Belongs to the thiolase-like superfamily. Beta-ketoacyl-ACP synthases family.</text>
</comment>
<dbReference type="Pfam" id="PF00109">
    <property type="entry name" value="ketoacyl-synt"/>
    <property type="match status" value="1"/>
</dbReference>
<dbReference type="SUPFAM" id="SSF53901">
    <property type="entry name" value="Thiolase-like"/>
    <property type="match status" value="2"/>
</dbReference>
<dbReference type="PROSITE" id="PS00606">
    <property type="entry name" value="KS3_1"/>
    <property type="match status" value="1"/>
</dbReference>
<dbReference type="InterPro" id="IPR020841">
    <property type="entry name" value="PKS_Beta-ketoAc_synthase_dom"/>
</dbReference>
<name>A0ABQ5R3I1_9ACTN</name>
<dbReference type="SMART" id="SM00825">
    <property type="entry name" value="PKS_KS"/>
    <property type="match status" value="1"/>
</dbReference>
<dbReference type="PANTHER" id="PTHR11712">
    <property type="entry name" value="POLYKETIDE SYNTHASE-RELATED"/>
    <property type="match status" value="1"/>
</dbReference>
<gene>
    <name evidence="6" type="primary">fabF-1</name>
    <name evidence="6" type="ORF">Pa4123_63790</name>
</gene>
<feature type="transmembrane region" description="Helical" evidence="4">
    <location>
        <begin position="7"/>
        <end position="26"/>
    </location>
</feature>
<evidence type="ECO:0000259" key="5">
    <source>
        <dbReference type="PROSITE" id="PS52004"/>
    </source>
</evidence>
<dbReference type="InterPro" id="IPR000794">
    <property type="entry name" value="Beta-ketoacyl_synthase"/>
</dbReference>
<dbReference type="PANTHER" id="PTHR11712:SF336">
    <property type="entry name" value="3-OXOACYL-[ACYL-CARRIER-PROTEIN] SYNTHASE, MITOCHONDRIAL"/>
    <property type="match status" value="1"/>
</dbReference>
<keyword evidence="4" id="KW-0812">Transmembrane</keyword>
<feature type="domain" description="Ketosynthase family 3 (KS3)" evidence="5">
    <location>
        <begin position="4"/>
        <end position="397"/>
    </location>
</feature>
<dbReference type="Proteomes" id="UP001144280">
    <property type="component" value="Unassembled WGS sequence"/>
</dbReference>
<reference evidence="6" key="1">
    <citation type="submission" date="2022-12" db="EMBL/GenBank/DDBJ databases">
        <title>New Phytohabitans aurantiacus sp. RD004123 nov., an actinomycete isolated from soil.</title>
        <authorList>
            <person name="Triningsih D.W."/>
            <person name="Harunari E."/>
            <person name="Igarashi Y."/>
        </authorList>
    </citation>
    <scope>NUCLEOTIDE SEQUENCE</scope>
    <source>
        <strain evidence="6">RD004123</strain>
    </source>
</reference>
<evidence type="ECO:0000313" key="7">
    <source>
        <dbReference type="Proteomes" id="UP001144280"/>
    </source>
</evidence>
<dbReference type="Gene3D" id="3.40.47.10">
    <property type="match status" value="2"/>
</dbReference>
<evidence type="ECO:0000313" key="6">
    <source>
        <dbReference type="EMBL" id="GLI01103.1"/>
    </source>
</evidence>
<organism evidence="6 7">
    <name type="scientific">Phytohabitans aurantiacus</name>
    <dbReference type="NCBI Taxonomy" id="3016789"/>
    <lineage>
        <taxon>Bacteria</taxon>
        <taxon>Bacillati</taxon>
        <taxon>Actinomycetota</taxon>
        <taxon>Actinomycetes</taxon>
        <taxon>Micromonosporales</taxon>
        <taxon>Micromonosporaceae</taxon>
    </lineage>
</organism>
<accession>A0ABQ5R3I1</accession>
<sequence length="401" mass="40550">MDRRRAVAVSGIGAVSVAGLGVTALWDATVGGRVLTGPVTRFDVSGYPTQRAGEVPAQTVAALDAALPHHESLVARYLSAAALEALGQAGIAPRARREKLGVFVGTVMGTRPVLDRAIGPGRLGVSDRTWADPDELLATLCQVVAVNGPVVLFAPGCSAGNIAIAAGAAAVASGEVDVAICGGVDELSLEVFAFFTAMRALAPDTIRPFDAGRRGTMPGEGAGVLVLERPERALARGVEPLARVLATASAADAYSVTQPHPDGSGLIATIHTCLTRAGLGADDVDWVCAHGTGTPANDGVEARAVAKALAGKRRPVLSSIKGQIGHAEGGAAALEAIVAVKALEENRIPGNVTLLEPDPDCAGVDLVPPGGRKTTVDVVLSQAYGFGGGVSTVLLGRNDDA</sequence>
<evidence type="ECO:0000256" key="2">
    <source>
        <dbReference type="ARBA" id="ARBA00022679"/>
    </source>
</evidence>
<comment type="caution">
    <text evidence="6">The sequence shown here is derived from an EMBL/GenBank/DDBJ whole genome shotgun (WGS) entry which is preliminary data.</text>
</comment>
<dbReference type="InterPro" id="IPR016039">
    <property type="entry name" value="Thiolase-like"/>
</dbReference>
<evidence type="ECO:0000256" key="3">
    <source>
        <dbReference type="RuleBase" id="RU003694"/>
    </source>
</evidence>
<keyword evidence="4" id="KW-0472">Membrane</keyword>
<dbReference type="Pfam" id="PF02801">
    <property type="entry name" value="Ketoacyl-synt_C"/>
    <property type="match status" value="1"/>
</dbReference>
<proteinExistence type="inferred from homology"/>
<dbReference type="InterPro" id="IPR018201">
    <property type="entry name" value="Ketoacyl_synth_AS"/>
</dbReference>
<keyword evidence="2 3" id="KW-0808">Transferase</keyword>
<evidence type="ECO:0000256" key="1">
    <source>
        <dbReference type="ARBA" id="ARBA00008467"/>
    </source>
</evidence>
<dbReference type="InterPro" id="IPR014030">
    <property type="entry name" value="Ketoacyl_synth_N"/>
</dbReference>
<evidence type="ECO:0000256" key="4">
    <source>
        <dbReference type="SAM" id="Phobius"/>
    </source>
</evidence>
<keyword evidence="4" id="KW-1133">Transmembrane helix</keyword>
<dbReference type="EMBL" id="BSDI01000040">
    <property type="protein sequence ID" value="GLI01103.1"/>
    <property type="molecule type" value="Genomic_DNA"/>
</dbReference>
<protein>
    <submittedName>
        <fullName evidence="6">Beta-ketoacyl synthase</fullName>
    </submittedName>
</protein>